<gene>
    <name evidence="4" type="ORF">EDS130_LOCUS24934</name>
    <name evidence="5" type="ORF">XAT740_LOCUS45680</name>
</gene>
<evidence type="ECO:0000256" key="2">
    <source>
        <dbReference type="SAM" id="SignalP"/>
    </source>
</evidence>
<feature type="signal peptide" evidence="2">
    <location>
        <begin position="1"/>
        <end position="20"/>
    </location>
</feature>
<evidence type="ECO:0000313" key="6">
    <source>
        <dbReference type="Proteomes" id="UP000663828"/>
    </source>
</evidence>
<feature type="region of interest" description="Disordered" evidence="1">
    <location>
        <begin position="112"/>
        <end position="197"/>
    </location>
</feature>
<keyword evidence="2" id="KW-0732">Signal</keyword>
<protein>
    <recommendedName>
        <fullName evidence="3">Apple domain-containing protein</fullName>
    </recommendedName>
</protein>
<keyword evidence="6" id="KW-1185">Reference proteome</keyword>
<reference evidence="4" key="1">
    <citation type="submission" date="2021-02" db="EMBL/GenBank/DDBJ databases">
        <authorList>
            <person name="Nowell W R."/>
        </authorList>
    </citation>
    <scope>NUCLEOTIDE SEQUENCE</scope>
</reference>
<comment type="caution">
    <text evidence="4">The sequence shown here is derived from an EMBL/GenBank/DDBJ whole genome shotgun (WGS) entry which is preliminary data.</text>
</comment>
<dbReference type="Pfam" id="PF00024">
    <property type="entry name" value="PAN_1"/>
    <property type="match status" value="1"/>
</dbReference>
<organism evidence="4 7">
    <name type="scientific">Adineta ricciae</name>
    <name type="common">Rotifer</name>
    <dbReference type="NCBI Taxonomy" id="249248"/>
    <lineage>
        <taxon>Eukaryota</taxon>
        <taxon>Metazoa</taxon>
        <taxon>Spiralia</taxon>
        <taxon>Gnathifera</taxon>
        <taxon>Rotifera</taxon>
        <taxon>Eurotatoria</taxon>
        <taxon>Bdelloidea</taxon>
        <taxon>Adinetida</taxon>
        <taxon>Adinetidae</taxon>
        <taxon>Adineta</taxon>
    </lineage>
</organism>
<proteinExistence type="predicted"/>
<dbReference type="Proteomes" id="UP000663828">
    <property type="component" value="Unassembled WGS sequence"/>
</dbReference>
<sequence length="197" mass="20685">MIWTRIFALFSAVIFDLVFTQNTNSILMNIMDGWQFQCATTTCLPYATVTAYSIFQCQSSCLRQSQCMAITFRQSISECQLFTNYTEQNSSLETAVNTVTMRVIPGTRIPSVSITTSTSTTTTTSSSSTSATTSTSSSTSTTTSSSSSSTSTTTTTSSSTSSSTSATTSTSSLTSTTTTTTSSTSSSTSATTLSTGM</sequence>
<dbReference type="EMBL" id="CAJNOJ010000144">
    <property type="protein sequence ID" value="CAF1193230.1"/>
    <property type="molecule type" value="Genomic_DNA"/>
</dbReference>
<feature type="compositionally biased region" description="Low complexity" evidence="1">
    <location>
        <begin position="115"/>
        <end position="197"/>
    </location>
</feature>
<dbReference type="Proteomes" id="UP000663852">
    <property type="component" value="Unassembled WGS sequence"/>
</dbReference>
<feature type="chain" id="PRO_5035603306" description="Apple domain-containing protein" evidence="2">
    <location>
        <begin position="21"/>
        <end position="197"/>
    </location>
</feature>
<dbReference type="AlphaFoldDB" id="A0A814VNZ8"/>
<name>A0A814VNZ8_ADIRI</name>
<evidence type="ECO:0000259" key="3">
    <source>
        <dbReference type="PROSITE" id="PS50948"/>
    </source>
</evidence>
<evidence type="ECO:0000313" key="4">
    <source>
        <dbReference type="EMBL" id="CAF1193230.1"/>
    </source>
</evidence>
<dbReference type="EMBL" id="CAJNOR010006006">
    <property type="protein sequence ID" value="CAF1582673.1"/>
    <property type="molecule type" value="Genomic_DNA"/>
</dbReference>
<feature type="domain" description="Apple" evidence="3">
    <location>
        <begin position="38"/>
        <end position="103"/>
    </location>
</feature>
<dbReference type="InterPro" id="IPR003609">
    <property type="entry name" value="Pan_app"/>
</dbReference>
<accession>A0A814VNZ8</accession>
<dbReference type="PROSITE" id="PS50948">
    <property type="entry name" value="PAN"/>
    <property type="match status" value="1"/>
</dbReference>
<evidence type="ECO:0000313" key="5">
    <source>
        <dbReference type="EMBL" id="CAF1582673.1"/>
    </source>
</evidence>
<evidence type="ECO:0000313" key="7">
    <source>
        <dbReference type="Proteomes" id="UP000663852"/>
    </source>
</evidence>
<evidence type="ECO:0000256" key="1">
    <source>
        <dbReference type="SAM" id="MobiDB-lite"/>
    </source>
</evidence>